<evidence type="ECO:0000313" key="6">
    <source>
        <dbReference type="EMBL" id="BDG04968.1"/>
    </source>
</evidence>
<evidence type="ECO:0000256" key="2">
    <source>
        <dbReference type="ARBA" id="ARBA00023015"/>
    </source>
</evidence>
<dbReference type="InterPro" id="IPR005119">
    <property type="entry name" value="LysR_subst-bd"/>
</dbReference>
<keyword evidence="7" id="KW-1185">Reference proteome</keyword>
<keyword evidence="4" id="KW-0804">Transcription</keyword>
<keyword evidence="3" id="KW-0238">DNA-binding</keyword>
<dbReference type="SUPFAM" id="SSF53850">
    <property type="entry name" value="Periplasmic binding protein-like II"/>
    <property type="match status" value="1"/>
</dbReference>
<dbReference type="Proteomes" id="UP001162891">
    <property type="component" value="Chromosome"/>
</dbReference>
<gene>
    <name evidence="6" type="primary">ywbI_1</name>
    <name evidence="6" type="ORF">AMOR_39640</name>
</gene>
<evidence type="ECO:0000313" key="7">
    <source>
        <dbReference type="Proteomes" id="UP001162891"/>
    </source>
</evidence>
<sequence>MEVFVEVVRQRGFTRAGAVLHLSQSAVSKAVRALEDSVGVPLLLREGRGVEPTAAGRVVFERSEAVLRSVREIDDEVADLSALRRGRVRVGLPPMVGAAFFPAVLGAFRERHAGVSLELREQGAREIEAAIAGRDLDVGVTVLPTNEEVFEAFPFVRDELAAVLHRTHPLAGRKRVRLAELAETPLVLYSRDFALHAHILDACRSRGFSPKIASESSQWDFIAAMVAANVGMALLPRTICRRLEPGSVRVVTLVDPTIGWNLALIRRRGGYASEAARAFVECTRGLLAPGRAGSDPG</sequence>
<keyword evidence="2" id="KW-0805">Transcription regulation</keyword>
<dbReference type="EMBL" id="AP025591">
    <property type="protein sequence ID" value="BDG04968.1"/>
    <property type="molecule type" value="Genomic_DNA"/>
</dbReference>
<dbReference type="InterPro" id="IPR036390">
    <property type="entry name" value="WH_DNA-bd_sf"/>
</dbReference>
<dbReference type="Gene3D" id="1.10.10.10">
    <property type="entry name" value="Winged helix-like DNA-binding domain superfamily/Winged helix DNA-binding domain"/>
    <property type="match status" value="1"/>
</dbReference>
<dbReference type="Pfam" id="PF03466">
    <property type="entry name" value="LysR_substrate"/>
    <property type="match status" value="1"/>
</dbReference>
<dbReference type="Gene3D" id="3.40.190.290">
    <property type="match status" value="1"/>
</dbReference>
<dbReference type="PANTHER" id="PTHR30419:SF8">
    <property type="entry name" value="NITROGEN ASSIMILATION TRANSCRIPTIONAL ACTIVATOR-RELATED"/>
    <property type="match status" value="1"/>
</dbReference>
<evidence type="ECO:0000259" key="5">
    <source>
        <dbReference type="PROSITE" id="PS50931"/>
    </source>
</evidence>
<name>A0ABN6MZ19_9BACT</name>
<evidence type="ECO:0000256" key="3">
    <source>
        <dbReference type="ARBA" id="ARBA00023125"/>
    </source>
</evidence>
<reference evidence="7" key="1">
    <citation type="journal article" date="2022" name="Int. J. Syst. Evol. Microbiol.">
        <title>Anaeromyxobacter oryzae sp. nov., Anaeromyxobacter diazotrophicus sp. nov. and Anaeromyxobacter paludicola sp. nov., isolated from paddy soils.</title>
        <authorList>
            <person name="Itoh H."/>
            <person name="Xu Z."/>
            <person name="Mise K."/>
            <person name="Masuda Y."/>
            <person name="Ushijima N."/>
            <person name="Hayakawa C."/>
            <person name="Shiratori Y."/>
            <person name="Senoo K."/>
        </authorList>
    </citation>
    <scope>NUCLEOTIDE SEQUENCE [LARGE SCALE GENOMIC DNA]</scope>
    <source>
        <strain evidence="7">Red232</strain>
    </source>
</reference>
<dbReference type="CDD" id="cd08438">
    <property type="entry name" value="PBP2_CidR"/>
    <property type="match status" value="1"/>
</dbReference>
<comment type="similarity">
    <text evidence="1">Belongs to the LysR transcriptional regulatory family.</text>
</comment>
<dbReference type="PRINTS" id="PR00039">
    <property type="entry name" value="HTHLYSR"/>
</dbReference>
<dbReference type="InterPro" id="IPR000847">
    <property type="entry name" value="LysR_HTH_N"/>
</dbReference>
<dbReference type="PROSITE" id="PS50931">
    <property type="entry name" value="HTH_LYSR"/>
    <property type="match status" value="1"/>
</dbReference>
<accession>A0ABN6MZ19</accession>
<organism evidence="6 7">
    <name type="scientific">Anaeromyxobacter oryzae</name>
    <dbReference type="NCBI Taxonomy" id="2918170"/>
    <lineage>
        <taxon>Bacteria</taxon>
        <taxon>Pseudomonadati</taxon>
        <taxon>Myxococcota</taxon>
        <taxon>Myxococcia</taxon>
        <taxon>Myxococcales</taxon>
        <taxon>Cystobacterineae</taxon>
        <taxon>Anaeromyxobacteraceae</taxon>
        <taxon>Anaeromyxobacter</taxon>
    </lineage>
</organism>
<dbReference type="Pfam" id="PF00126">
    <property type="entry name" value="HTH_1"/>
    <property type="match status" value="1"/>
</dbReference>
<dbReference type="SUPFAM" id="SSF46785">
    <property type="entry name" value="Winged helix' DNA-binding domain"/>
    <property type="match status" value="1"/>
</dbReference>
<feature type="domain" description="HTH lysR-type" evidence="5">
    <location>
        <begin position="1"/>
        <end position="53"/>
    </location>
</feature>
<dbReference type="InterPro" id="IPR036388">
    <property type="entry name" value="WH-like_DNA-bd_sf"/>
</dbReference>
<protein>
    <submittedName>
        <fullName evidence="6">HTH-type transcriptional regulator YwbI</fullName>
    </submittedName>
</protein>
<evidence type="ECO:0000256" key="4">
    <source>
        <dbReference type="ARBA" id="ARBA00023163"/>
    </source>
</evidence>
<evidence type="ECO:0000256" key="1">
    <source>
        <dbReference type="ARBA" id="ARBA00009437"/>
    </source>
</evidence>
<proteinExistence type="inferred from homology"/>
<dbReference type="PANTHER" id="PTHR30419">
    <property type="entry name" value="HTH-TYPE TRANSCRIPTIONAL REGULATOR YBHD"/>
    <property type="match status" value="1"/>
</dbReference>
<dbReference type="InterPro" id="IPR050950">
    <property type="entry name" value="HTH-type_LysR_regulators"/>
</dbReference>